<dbReference type="OrthoDB" id="9802350at2"/>
<organism evidence="1 2">
    <name type="scientific">Polaribacter aquimarinus</name>
    <dbReference type="NCBI Taxonomy" id="2100726"/>
    <lineage>
        <taxon>Bacteria</taxon>
        <taxon>Pseudomonadati</taxon>
        <taxon>Bacteroidota</taxon>
        <taxon>Flavobacteriia</taxon>
        <taxon>Flavobacteriales</taxon>
        <taxon>Flavobacteriaceae</taxon>
    </lineage>
</organism>
<dbReference type="InterPro" id="IPR006439">
    <property type="entry name" value="HAD-SF_hydro_IA"/>
</dbReference>
<comment type="caution">
    <text evidence="1">The sequence shown here is derived from an EMBL/GenBank/DDBJ whole genome shotgun (WGS) entry which is preliminary data.</text>
</comment>
<dbReference type="SFLD" id="SFLDG01129">
    <property type="entry name" value="C1.5:_HAD__Beta-PGM__Phosphata"/>
    <property type="match status" value="1"/>
</dbReference>
<dbReference type="PANTHER" id="PTHR47478:SF1">
    <property type="entry name" value="PYRIMIDINE 5'-NUCLEOTIDASE YJJG"/>
    <property type="match status" value="1"/>
</dbReference>
<dbReference type="PANTHER" id="PTHR47478">
    <property type="match status" value="1"/>
</dbReference>
<protein>
    <submittedName>
        <fullName evidence="1">Noncanonical pyrimidine nucleotidase, YjjG family</fullName>
    </submittedName>
</protein>
<dbReference type="Proteomes" id="UP000245670">
    <property type="component" value="Unassembled WGS sequence"/>
</dbReference>
<keyword evidence="2" id="KW-1185">Reference proteome</keyword>
<evidence type="ECO:0000313" key="2">
    <source>
        <dbReference type="Proteomes" id="UP000245670"/>
    </source>
</evidence>
<dbReference type="InterPro" id="IPR023198">
    <property type="entry name" value="PGP-like_dom2"/>
</dbReference>
<dbReference type="SFLD" id="SFLDS00003">
    <property type="entry name" value="Haloacid_Dehalogenase"/>
    <property type="match status" value="1"/>
</dbReference>
<dbReference type="SFLD" id="SFLDG01135">
    <property type="entry name" value="C1.5.6:_HAD__Beta-PGM__Phospha"/>
    <property type="match status" value="1"/>
</dbReference>
<dbReference type="Gene3D" id="1.10.150.240">
    <property type="entry name" value="Putative phosphatase, domain 2"/>
    <property type="match status" value="1"/>
</dbReference>
<name>A0A2U2JDW8_9FLAO</name>
<dbReference type="AlphaFoldDB" id="A0A2U2JDW8"/>
<dbReference type="GO" id="GO:0008253">
    <property type="term" value="F:5'-nucleotidase activity"/>
    <property type="evidence" value="ECO:0007669"/>
    <property type="project" value="InterPro"/>
</dbReference>
<dbReference type="SUPFAM" id="SSF56784">
    <property type="entry name" value="HAD-like"/>
    <property type="match status" value="1"/>
</dbReference>
<dbReference type="Gene3D" id="3.40.50.1000">
    <property type="entry name" value="HAD superfamily/HAD-like"/>
    <property type="match status" value="1"/>
</dbReference>
<proteinExistence type="predicted"/>
<dbReference type="RefSeq" id="WP_109403448.1">
    <property type="nucleotide sequence ID" value="NZ_QFFG01000001.1"/>
</dbReference>
<dbReference type="Pfam" id="PF00702">
    <property type="entry name" value="Hydrolase"/>
    <property type="match status" value="1"/>
</dbReference>
<dbReference type="EMBL" id="QFFG01000001">
    <property type="protein sequence ID" value="PWG06540.1"/>
    <property type="molecule type" value="Genomic_DNA"/>
</dbReference>
<sequence>MKIEHIFFDLDHTLWDFEKNSDLTFQKIFSINSLDINLEAFLNVYKPLNFEYWKLYREEKVTKKQLRYGRLKDTFDKISFHVNDEVINKLSDDYITYLASYNHLFEGALELLDYLKQKYKLHIITNGFEEIQNKKMIHSNIYHYFDKIITSESVGVKKPHSKVFNYALDLAKAKKENSVMIGDNLEADIEGALNVGLQAIHCNFDNKLSNNNKTITVASLLEIKQYL</sequence>
<dbReference type="CDD" id="cd04305">
    <property type="entry name" value="HAD_Neu5Ac-Pase_like"/>
    <property type="match status" value="1"/>
</dbReference>
<accession>A0A2U2JDW8</accession>
<dbReference type="InterPro" id="IPR011951">
    <property type="entry name" value="HAD-SF_hydro_IA_YjjG/PynA"/>
</dbReference>
<dbReference type="InterPro" id="IPR023214">
    <property type="entry name" value="HAD_sf"/>
</dbReference>
<gene>
    <name evidence="1" type="ORF">DIS07_01520</name>
</gene>
<dbReference type="NCBIfam" id="TIGR01549">
    <property type="entry name" value="HAD-SF-IA-v1"/>
    <property type="match status" value="1"/>
</dbReference>
<evidence type="ECO:0000313" key="1">
    <source>
        <dbReference type="EMBL" id="PWG06540.1"/>
    </source>
</evidence>
<dbReference type="InterPro" id="IPR052550">
    <property type="entry name" value="Pyrimidine_5'-ntase_YjjG"/>
</dbReference>
<reference evidence="1 2" key="1">
    <citation type="submission" date="2018-05" db="EMBL/GenBank/DDBJ databases">
        <title>Polaribacter aquimarinus sp. nov., isolated from sediment in a sediment of sea.</title>
        <authorList>
            <person name="Lu D."/>
        </authorList>
    </citation>
    <scope>NUCLEOTIDE SEQUENCE [LARGE SCALE GENOMIC DNA]</scope>
    <source>
        <strain evidence="1 2">ZY113</strain>
    </source>
</reference>
<dbReference type="NCBIfam" id="TIGR02254">
    <property type="entry name" value="YjjG_YfnB"/>
    <property type="match status" value="1"/>
</dbReference>
<dbReference type="InterPro" id="IPR036412">
    <property type="entry name" value="HAD-like_sf"/>
</dbReference>